<sequence>MDAGLNTSGVKQEIFLKDYTSPAFMAETVDLLFDLDEDTAIVTSRVTYKRMDSGQSNLVLNGGEFMKLLSVNLDGHLLGEDAYVVTEETLTVKSVPDVFTLTIQTELYPADNTRLEGLYKSGGNFCTQCEAEGFRHITYFPDRPDVMAVYTVRIEADKARYPILLSNGNPGKTGDLPEGRHFAEWYDPYPKPSYLFAVVAGNLGVLSDTYKTKSGKRVDLNIYAAEADLEKCHHAMAALKASMKWDEDVFGLEYDLDVYNILAVGDFNMGAMENKGLNVFNTKYVLASPETATDADFDHVEGVIGHEYFHNWTGNRVTCRDWFQLSLKEGLTVFRDQEFSSDLGSRALKRIDDVRLLRAAQFPEDAGPLAHSVRPDHYVEINNFYTATVYNKGAEVIRMMHRLIGAQAFRKGMELYFNRHDGQAVTCDDFAAAMQDSSGKNLDQFKLWYSQAGTPTLTVTRERDGGDILLTVHQSCPPTPGQPEKEPNHLPFLMGWIGPNGEPLEPACSNGVWQEDGCLLEISNSTETFRFKDVPTGSVPSLLRTFTAPVHLKHDLSKEEKLFLMSHDRDPFARWDITQDLLRVEILRLVDSYKDGKAQETVDKDVLDAFGTVLADESADPAFIAELILLPSENDLGQYMDVIKPEEIYLARTQFISQVADAHRDIVLERYKKCREMLENQAQYSLDKNSKGLRRLSNTLLGFIKQTSSGEDVCCEHYNNATNMTDQFAALSVIASSEFQCRNEILANFYHQWKGEDLVIDKWFMAQAMSRRDDALENIVNLIDHPDFSLTNPNRMRSLVMVFAGQNQRHFHANDGRGYNFLAEIIVKVDKVNPQVAARLVAPLGRWKKLDPHRQKLMKTSLDAILNAKHISDDVGELVAKSLAT</sequence>
<dbReference type="Gene3D" id="3.30.2010.30">
    <property type="match status" value="1"/>
</dbReference>
<comment type="cofactor">
    <cofactor evidence="2">
        <name>Zn(2+)</name>
        <dbReference type="ChEBI" id="CHEBI:29105"/>
    </cofactor>
</comment>
<dbReference type="PANTHER" id="PTHR46322">
    <property type="entry name" value="PUROMYCIN-SENSITIVE AMINOPEPTIDASE"/>
    <property type="match status" value="1"/>
</dbReference>
<dbReference type="FunFam" id="1.10.390.10:FF:000002">
    <property type="entry name" value="Aminopeptidase N"/>
    <property type="match status" value="1"/>
</dbReference>
<keyword evidence="19" id="KW-1185">Reference proteome</keyword>
<evidence type="ECO:0000256" key="3">
    <source>
        <dbReference type="ARBA" id="ARBA00010136"/>
    </source>
</evidence>
<organism evidence="18 19">
    <name type="scientific">Kordiimonas sediminis</name>
    <dbReference type="NCBI Taxonomy" id="1735581"/>
    <lineage>
        <taxon>Bacteria</taxon>
        <taxon>Pseudomonadati</taxon>
        <taxon>Pseudomonadota</taxon>
        <taxon>Alphaproteobacteria</taxon>
        <taxon>Kordiimonadales</taxon>
        <taxon>Kordiimonadaceae</taxon>
        <taxon>Kordiimonas</taxon>
    </lineage>
</organism>
<dbReference type="InterPro" id="IPR027268">
    <property type="entry name" value="Peptidase_M4/M1_CTD_sf"/>
</dbReference>
<dbReference type="EMBL" id="BNCI01000002">
    <property type="protein sequence ID" value="GHF29269.1"/>
    <property type="molecule type" value="Genomic_DNA"/>
</dbReference>
<dbReference type="Pfam" id="PF17900">
    <property type="entry name" value="Peptidase_M1_N"/>
    <property type="match status" value="1"/>
</dbReference>
<comment type="similarity">
    <text evidence="3">Belongs to the peptidase M1 family.</text>
</comment>
<evidence type="ECO:0000259" key="15">
    <source>
        <dbReference type="Pfam" id="PF11940"/>
    </source>
</evidence>
<keyword evidence="6 18" id="KW-0031">Aminopeptidase</keyword>
<dbReference type="CDD" id="cd09600">
    <property type="entry name" value="M1_APN"/>
    <property type="match status" value="1"/>
</dbReference>
<dbReference type="FunFam" id="2.60.40.1730:FF:000005">
    <property type="entry name" value="Aminopeptidase N"/>
    <property type="match status" value="1"/>
</dbReference>
<evidence type="ECO:0000259" key="14">
    <source>
        <dbReference type="Pfam" id="PF01433"/>
    </source>
</evidence>
<dbReference type="SUPFAM" id="SSF63737">
    <property type="entry name" value="Leukotriene A4 hydrolase N-terminal domain"/>
    <property type="match status" value="1"/>
</dbReference>
<dbReference type="InterPro" id="IPR037144">
    <property type="entry name" value="Peptidase_M1_pepN_C_sf"/>
</dbReference>
<protein>
    <recommendedName>
        <fullName evidence="5 13">Aminopeptidase N</fullName>
        <ecNumber evidence="4 13">3.4.11.2</ecNumber>
    </recommendedName>
</protein>
<dbReference type="InterPro" id="IPR038438">
    <property type="entry name" value="PepN_Ig-like_sf"/>
</dbReference>
<feature type="domain" description="Peptidase M1 alanyl aminopeptidase Ig-like fold" evidence="15">
    <location>
        <begin position="453"/>
        <end position="554"/>
    </location>
</feature>
<evidence type="ECO:0000313" key="18">
    <source>
        <dbReference type="EMBL" id="GHF29269.1"/>
    </source>
</evidence>
<dbReference type="GO" id="GO:0008237">
    <property type="term" value="F:metallopeptidase activity"/>
    <property type="evidence" value="ECO:0007669"/>
    <property type="project" value="UniProtKB-UniRule"/>
</dbReference>
<dbReference type="Gene3D" id="2.60.40.1840">
    <property type="match status" value="1"/>
</dbReference>
<keyword evidence="7" id="KW-0645">Protease</keyword>
<evidence type="ECO:0000256" key="12">
    <source>
        <dbReference type="ARBA" id="ARBA00059739"/>
    </source>
</evidence>
<dbReference type="RefSeq" id="WP_191253552.1">
    <property type="nucleotide sequence ID" value="NZ_BNCI01000002.1"/>
</dbReference>
<gene>
    <name evidence="18" type="primary">pepN</name>
    <name evidence="18" type="ORF">GCM10017044_25650</name>
</gene>
<dbReference type="Gene3D" id="1.25.50.10">
    <property type="entry name" value="Peptidase M1, alanyl aminopeptidase, C-terminal domain"/>
    <property type="match status" value="1"/>
</dbReference>
<dbReference type="GO" id="GO:0006508">
    <property type="term" value="P:proteolysis"/>
    <property type="evidence" value="ECO:0007669"/>
    <property type="project" value="UniProtKB-UniRule"/>
</dbReference>
<dbReference type="InterPro" id="IPR001930">
    <property type="entry name" value="Peptidase_M1"/>
</dbReference>
<evidence type="ECO:0000256" key="9">
    <source>
        <dbReference type="ARBA" id="ARBA00022801"/>
    </source>
</evidence>
<name>A0A919AWG6_9PROT</name>
<dbReference type="AlphaFoldDB" id="A0A919AWG6"/>
<evidence type="ECO:0000256" key="11">
    <source>
        <dbReference type="ARBA" id="ARBA00023049"/>
    </source>
</evidence>
<evidence type="ECO:0000259" key="16">
    <source>
        <dbReference type="Pfam" id="PF17432"/>
    </source>
</evidence>
<evidence type="ECO:0000256" key="8">
    <source>
        <dbReference type="ARBA" id="ARBA00022723"/>
    </source>
</evidence>
<dbReference type="Pfam" id="PF17432">
    <property type="entry name" value="DUF3458_C"/>
    <property type="match status" value="1"/>
</dbReference>
<dbReference type="Pfam" id="PF11940">
    <property type="entry name" value="DUF3458"/>
    <property type="match status" value="1"/>
</dbReference>
<comment type="caution">
    <text evidence="18">The sequence shown here is derived from an EMBL/GenBank/DDBJ whole genome shotgun (WGS) entry which is preliminary data.</text>
</comment>
<dbReference type="Proteomes" id="UP000630923">
    <property type="component" value="Unassembled WGS sequence"/>
</dbReference>
<dbReference type="GO" id="GO:0016285">
    <property type="term" value="F:alanyl aminopeptidase activity"/>
    <property type="evidence" value="ECO:0007669"/>
    <property type="project" value="UniProtKB-EC"/>
</dbReference>
<dbReference type="InterPro" id="IPR012779">
    <property type="entry name" value="Peptidase_M1_pepN"/>
</dbReference>
<keyword evidence="11" id="KW-0482">Metalloprotease</keyword>
<evidence type="ECO:0000256" key="6">
    <source>
        <dbReference type="ARBA" id="ARBA00022438"/>
    </source>
</evidence>
<evidence type="ECO:0000259" key="17">
    <source>
        <dbReference type="Pfam" id="PF17900"/>
    </source>
</evidence>
<dbReference type="SUPFAM" id="SSF55486">
    <property type="entry name" value="Metalloproteases ('zincins'), catalytic domain"/>
    <property type="match status" value="1"/>
</dbReference>
<dbReference type="Pfam" id="PF01433">
    <property type="entry name" value="Peptidase_M1"/>
    <property type="match status" value="1"/>
</dbReference>
<proteinExistence type="inferred from homology"/>
<evidence type="ECO:0000256" key="5">
    <source>
        <dbReference type="ARBA" id="ARBA00015611"/>
    </source>
</evidence>
<dbReference type="PANTHER" id="PTHR46322:SF1">
    <property type="entry name" value="PUROMYCIN-SENSITIVE AMINOPEPTIDASE"/>
    <property type="match status" value="1"/>
</dbReference>
<keyword evidence="10" id="KW-0862">Zinc</keyword>
<comment type="function">
    <text evidence="12">Aminopeptidase N is involved in the degradation of intracellular peptides generated by protein breakdown during normal growth as well as in response to nutrient starvation.</text>
</comment>
<dbReference type="InterPro" id="IPR024601">
    <property type="entry name" value="Peptidase_M1_pepN_C"/>
</dbReference>
<feature type="domain" description="Peptidase M1 alanyl aminopeptidase C-terminal" evidence="16">
    <location>
        <begin position="559"/>
        <end position="884"/>
    </location>
</feature>
<dbReference type="InterPro" id="IPR014782">
    <property type="entry name" value="Peptidase_M1_dom"/>
</dbReference>
<dbReference type="GO" id="GO:0008270">
    <property type="term" value="F:zinc ion binding"/>
    <property type="evidence" value="ECO:0007669"/>
    <property type="project" value="InterPro"/>
</dbReference>
<dbReference type="NCBIfam" id="TIGR02414">
    <property type="entry name" value="pepN_proteo"/>
    <property type="match status" value="1"/>
</dbReference>
<dbReference type="Gene3D" id="1.10.390.10">
    <property type="entry name" value="Neutral Protease Domain 2"/>
    <property type="match status" value="1"/>
</dbReference>
<reference evidence="18" key="1">
    <citation type="journal article" date="2014" name="Int. J. Syst. Evol. Microbiol.">
        <title>Complete genome sequence of Corynebacterium casei LMG S-19264T (=DSM 44701T), isolated from a smear-ripened cheese.</title>
        <authorList>
            <consortium name="US DOE Joint Genome Institute (JGI-PGF)"/>
            <person name="Walter F."/>
            <person name="Albersmeier A."/>
            <person name="Kalinowski J."/>
            <person name="Ruckert C."/>
        </authorList>
    </citation>
    <scope>NUCLEOTIDE SEQUENCE</scope>
    <source>
        <strain evidence="18">KCTC 42590</strain>
    </source>
</reference>
<keyword evidence="8" id="KW-0479">Metal-binding</keyword>
<evidence type="ECO:0000256" key="1">
    <source>
        <dbReference type="ARBA" id="ARBA00000098"/>
    </source>
</evidence>
<dbReference type="FunFam" id="3.30.2010.30:FF:000002">
    <property type="entry name" value="Putative aminopeptidase N"/>
    <property type="match status" value="1"/>
</dbReference>
<dbReference type="InterPro" id="IPR045357">
    <property type="entry name" value="Aminopeptidase_N-like_N"/>
</dbReference>
<dbReference type="EC" id="3.4.11.2" evidence="4 13"/>
<accession>A0A919AWG6</accession>
<dbReference type="PRINTS" id="PR00756">
    <property type="entry name" value="ALADIPTASE"/>
</dbReference>
<evidence type="ECO:0000256" key="7">
    <source>
        <dbReference type="ARBA" id="ARBA00022670"/>
    </source>
</evidence>
<dbReference type="Gene3D" id="2.60.40.1730">
    <property type="entry name" value="tricorn interacting facor f3 domain"/>
    <property type="match status" value="1"/>
</dbReference>
<comment type="catalytic activity">
    <reaction evidence="1">
        <text>Release of an N-terminal amino acid, Xaa-|-Yaa- from a peptide, amide or arylamide. Xaa is preferably Ala, but may be most amino acids including Pro (slow action). When a terminal hydrophobic residue is followed by a prolyl residue, the two may be released as an intact Xaa-Pro dipeptide.</text>
        <dbReference type="EC" id="3.4.11.2"/>
    </reaction>
</comment>
<feature type="domain" description="Peptidase M1 membrane alanine aminopeptidase" evidence="14">
    <location>
        <begin position="235"/>
        <end position="445"/>
    </location>
</feature>
<reference evidence="18" key="2">
    <citation type="submission" date="2020-09" db="EMBL/GenBank/DDBJ databases">
        <authorList>
            <person name="Sun Q."/>
            <person name="Kim S."/>
        </authorList>
    </citation>
    <scope>NUCLEOTIDE SEQUENCE</scope>
    <source>
        <strain evidence="18">KCTC 42590</strain>
    </source>
</reference>
<evidence type="ECO:0000256" key="4">
    <source>
        <dbReference type="ARBA" id="ARBA00012564"/>
    </source>
</evidence>
<feature type="domain" description="Aminopeptidase N-like N-terminal" evidence="17">
    <location>
        <begin position="96"/>
        <end position="195"/>
    </location>
</feature>
<dbReference type="InterPro" id="IPR035414">
    <property type="entry name" value="Peptidase_M1_pepN_Ig-like"/>
</dbReference>
<evidence type="ECO:0000256" key="13">
    <source>
        <dbReference type="NCBIfam" id="TIGR02414"/>
    </source>
</evidence>
<dbReference type="InterPro" id="IPR042097">
    <property type="entry name" value="Aminopeptidase_N-like_N_sf"/>
</dbReference>
<keyword evidence="9" id="KW-0378">Hydrolase</keyword>
<evidence type="ECO:0000256" key="2">
    <source>
        <dbReference type="ARBA" id="ARBA00001947"/>
    </source>
</evidence>
<evidence type="ECO:0000313" key="19">
    <source>
        <dbReference type="Proteomes" id="UP000630923"/>
    </source>
</evidence>
<evidence type="ECO:0000256" key="10">
    <source>
        <dbReference type="ARBA" id="ARBA00022833"/>
    </source>
</evidence>